<dbReference type="PANTHER" id="PTHR13036:SF0">
    <property type="entry name" value="CHITOBIOSYLDIPHOSPHODOLICHOL BETA-MANNOSYLTRANSFERASE"/>
    <property type="match status" value="1"/>
</dbReference>
<dbReference type="InterPro" id="IPR026051">
    <property type="entry name" value="ALG1-like"/>
</dbReference>
<dbReference type="AlphaFoldDB" id="A0A9P6Q8N2"/>
<comment type="pathway">
    <text evidence="2">Protein modification; protein glycosylation.</text>
</comment>
<evidence type="ECO:0000256" key="9">
    <source>
        <dbReference type="ARBA" id="ARBA00022989"/>
    </source>
</evidence>
<feature type="region of interest" description="Disordered" evidence="12">
    <location>
        <begin position="533"/>
        <end position="560"/>
    </location>
</feature>
<proteinExistence type="predicted"/>
<evidence type="ECO:0000256" key="11">
    <source>
        <dbReference type="ARBA" id="ARBA00024899"/>
    </source>
</evidence>
<keyword evidence="8" id="KW-0256">Endoplasmic reticulum</keyword>
<accession>A0A9P6Q8N2</accession>
<dbReference type="GO" id="GO:0005789">
    <property type="term" value="C:endoplasmic reticulum membrane"/>
    <property type="evidence" value="ECO:0007669"/>
    <property type="project" value="UniProtKB-SubCell"/>
</dbReference>
<comment type="function">
    <text evidence="11">Participates in the formation of the lipid-linked precursor oligosaccharide for N-glycosylation. Involved in assembling the dolichol-pyrophosphate-GlcNAc(2)-Man(5) intermediate on the cytoplasmic surface of the ER.</text>
</comment>
<dbReference type="SUPFAM" id="SSF53756">
    <property type="entry name" value="UDP-Glycosyltransferase/glycogen phosphorylase"/>
    <property type="match status" value="1"/>
</dbReference>
<protein>
    <recommendedName>
        <fullName evidence="4">Chitobiosyldiphosphodolichol beta-mannosyltransferase</fullName>
        <ecNumber evidence="3">2.4.1.142</ecNumber>
    </recommendedName>
</protein>
<dbReference type="GO" id="GO:0004578">
    <property type="term" value="F:chitobiosyldiphosphodolichol beta-mannosyltransferase activity"/>
    <property type="evidence" value="ECO:0007669"/>
    <property type="project" value="UniProtKB-EC"/>
</dbReference>
<evidence type="ECO:0000256" key="4">
    <source>
        <dbReference type="ARBA" id="ARBA00015841"/>
    </source>
</evidence>
<evidence type="ECO:0000256" key="8">
    <source>
        <dbReference type="ARBA" id="ARBA00022824"/>
    </source>
</evidence>
<evidence type="ECO:0000313" key="15">
    <source>
        <dbReference type="Proteomes" id="UP000726737"/>
    </source>
</evidence>
<dbReference type="Gene3D" id="3.40.50.2000">
    <property type="entry name" value="Glycogen Phosphorylase B"/>
    <property type="match status" value="1"/>
</dbReference>
<evidence type="ECO:0000256" key="7">
    <source>
        <dbReference type="ARBA" id="ARBA00022692"/>
    </source>
</evidence>
<evidence type="ECO:0000256" key="13">
    <source>
        <dbReference type="SAM" id="Phobius"/>
    </source>
</evidence>
<keyword evidence="9 13" id="KW-1133">Transmembrane helix</keyword>
<dbReference type="Proteomes" id="UP000726737">
    <property type="component" value="Unassembled WGS sequence"/>
</dbReference>
<name>A0A9P6Q8N2_9FUNG</name>
<keyword evidence="6" id="KW-0808">Transferase</keyword>
<evidence type="ECO:0000256" key="5">
    <source>
        <dbReference type="ARBA" id="ARBA00022676"/>
    </source>
</evidence>
<dbReference type="EC" id="2.4.1.142" evidence="3"/>
<dbReference type="OrthoDB" id="614844at2759"/>
<reference evidence="14" key="1">
    <citation type="journal article" date="2020" name="Fungal Divers.">
        <title>Resolving the Mortierellaceae phylogeny through synthesis of multi-gene phylogenetics and phylogenomics.</title>
        <authorList>
            <person name="Vandepol N."/>
            <person name="Liber J."/>
            <person name="Desiro A."/>
            <person name="Na H."/>
            <person name="Kennedy M."/>
            <person name="Barry K."/>
            <person name="Grigoriev I.V."/>
            <person name="Miller A.N."/>
            <person name="O'Donnell K."/>
            <person name="Stajich J.E."/>
            <person name="Bonito G."/>
        </authorList>
    </citation>
    <scope>NUCLEOTIDE SEQUENCE</scope>
    <source>
        <strain evidence="14">KOD948</strain>
    </source>
</reference>
<keyword evidence="7 13" id="KW-0812">Transmembrane</keyword>
<evidence type="ECO:0000256" key="6">
    <source>
        <dbReference type="ARBA" id="ARBA00022679"/>
    </source>
</evidence>
<gene>
    <name evidence="14" type="ORF">BG011_010243</name>
</gene>
<feature type="compositionally biased region" description="Acidic residues" evidence="12">
    <location>
        <begin position="542"/>
        <end position="560"/>
    </location>
</feature>
<sequence>MDEFISLDHEKLSYGKSNSYAIIIGLTFMVLFRFIGYLAAKSPKTAAVGKNGFCIVVLGDIGHSPRMLLHARSALNAGWRVDVIGYKGSRLPEDLEHHPSIRFYYLQQLPRVSESMPRILYYLYAPIKALLLAFQLFYVAMFNVAAPEVYVVQNPPSIPTLHVMQFVNWLKQRHLIIDWHNYGTSMVAQRLGKGSILTKFVSLYERFWGYKATIHISVSRAMARELLYKYEKRGKVTTLYDRAPENFRQLDTEEIHDFLSELKLEKLVKEQSLNSSFLPTMDANQTLLTERKTASGLAAFRADRPLLIVSSTSWTADEDFQLLLDAAKQYDDLAKLENTPANAKISNGKSKADSYPKLLFVITGKGPLKQHYEEVISKMALENVVFVTTWLRPEDYPLLLGSADLGVSLHTSTSGVDLPMKVVDMFGCGLPVCAFNYPALSELVQAKVNGLVFENANELKSQFVRLFKGFPLDLPESQQQLQAMRNHIKGSFQTTRWETNWNNTLLPLLKNLDKTWADSQMYAENPVYRLNSRNTMAQSDHDDYEDEDGEYLDDEAEMEE</sequence>
<evidence type="ECO:0000256" key="3">
    <source>
        <dbReference type="ARBA" id="ARBA00012611"/>
    </source>
</evidence>
<keyword evidence="15" id="KW-1185">Reference proteome</keyword>
<dbReference type="Pfam" id="PF13692">
    <property type="entry name" value="Glyco_trans_1_4"/>
    <property type="match status" value="1"/>
</dbReference>
<feature type="transmembrane region" description="Helical" evidence="13">
    <location>
        <begin position="119"/>
        <end position="141"/>
    </location>
</feature>
<keyword evidence="10 13" id="KW-0472">Membrane</keyword>
<evidence type="ECO:0000256" key="2">
    <source>
        <dbReference type="ARBA" id="ARBA00004922"/>
    </source>
</evidence>
<dbReference type="EMBL" id="JAAAJA010000099">
    <property type="protein sequence ID" value="KAG0262360.1"/>
    <property type="molecule type" value="Genomic_DNA"/>
</dbReference>
<comment type="caution">
    <text evidence="14">The sequence shown here is derived from an EMBL/GenBank/DDBJ whole genome shotgun (WGS) entry which is preliminary data.</text>
</comment>
<evidence type="ECO:0000256" key="1">
    <source>
        <dbReference type="ARBA" id="ARBA00004389"/>
    </source>
</evidence>
<evidence type="ECO:0000313" key="14">
    <source>
        <dbReference type="EMBL" id="KAG0262360.1"/>
    </source>
</evidence>
<evidence type="ECO:0000256" key="10">
    <source>
        <dbReference type="ARBA" id="ARBA00023136"/>
    </source>
</evidence>
<evidence type="ECO:0000256" key="12">
    <source>
        <dbReference type="SAM" id="MobiDB-lite"/>
    </source>
</evidence>
<organism evidence="14 15">
    <name type="scientific">Mortierella polycephala</name>
    <dbReference type="NCBI Taxonomy" id="41804"/>
    <lineage>
        <taxon>Eukaryota</taxon>
        <taxon>Fungi</taxon>
        <taxon>Fungi incertae sedis</taxon>
        <taxon>Mucoromycota</taxon>
        <taxon>Mortierellomycotina</taxon>
        <taxon>Mortierellomycetes</taxon>
        <taxon>Mortierellales</taxon>
        <taxon>Mortierellaceae</taxon>
        <taxon>Mortierella</taxon>
    </lineage>
</organism>
<dbReference type="PANTHER" id="PTHR13036">
    <property type="entry name" value="BETA1,4 MANNOSYLTRANSFERASE"/>
    <property type="match status" value="1"/>
</dbReference>
<feature type="transmembrane region" description="Helical" evidence="13">
    <location>
        <begin position="20"/>
        <end position="40"/>
    </location>
</feature>
<keyword evidence="5" id="KW-0328">Glycosyltransferase</keyword>
<comment type="subcellular location">
    <subcellularLocation>
        <location evidence="1">Endoplasmic reticulum membrane</location>
        <topology evidence="1">Single-pass membrane protein</topology>
    </subcellularLocation>
</comment>